<dbReference type="AlphaFoldDB" id="A0AAD8ZE70"/>
<dbReference type="EMBL" id="JAROKS010000013">
    <property type="protein sequence ID" value="KAK1797863.1"/>
    <property type="molecule type" value="Genomic_DNA"/>
</dbReference>
<accession>A0AAD8ZE70</accession>
<keyword evidence="2" id="KW-1185">Reference proteome</keyword>
<comment type="caution">
    <text evidence="1">The sequence shown here is derived from an EMBL/GenBank/DDBJ whole genome shotgun (WGS) entry which is preliminary data.</text>
</comment>
<sequence length="19" mass="2085">MSMKRSGSARSSQERSGSR</sequence>
<proteinExistence type="predicted"/>
<evidence type="ECO:0000313" key="1">
    <source>
        <dbReference type="EMBL" id="KAK1797863.1"/>
    </source>
</evidence>
<gene>
    <name evidence="1" type="ORF">P4O66_008217</name>
</gene>
<dbReference type="Proteomes" id="UP001239994">
    <property type="component" value="Unassembled WGS sequence"/>
</dbReference>
<protein>
    <submittedName>
        <fullName evidence="1">Uncharacterized protein</fullName>
    </submittedName>
</protein>
<reference evidence="1" key="1">
    <citation type="submission" date="2023-03" db="EMBL/GenBank/DDBJ databases">
        <title>Electrophorus voltai genome.</title>
        <authorList>
            <person name="Bian C."/>
        </authorList>
    </citation>
    <scope>NUCLEOTIDE SEQUENCE</scope>
    <source>
        <strain evidence="1">CB-2022</strain>
        <tissue evidence="1">Muscle</tissue>
    </source>
</reference>
<evidence type="ECO:0000313" key="2">
    <source>
        <dbReference type="Proteomes" id="UP001239994"/>
    </source>
</evidence>
<name>A0AAD8ZE70_9TELE</name>
<organism evidence="1 2">
    <name type="scientific">Electrophorus voltai</name>
    <dbReference type="NCBI Taxonomy" id="2609070"/>
    <lineage>
        <taxon>Eukaryota</taxon>
        <taxon>Metazoa</taxon>
        <taxon>Chordata</taxon>
        <taxon>Craniata</taxon>
        <taxon>Vertebrata</taxon>
        <taxon>Euteleostomi</taxon>
        <taxon>Actinopterygii</taxon>
        <taxon>Neopterygii</taxon>
        <taxon>Teleostei</taxon>
        <taxon>Ostariophysi</taxon>
        <taxon>Gymnotiformes</taxon>
        <taxon>Gymnotoidei</taxon>
        <taxon>Gymnotidae</taxon>
        <taxon>Electrophorus</taxon>
    </lineage>
</organism>